<dbReference type="EMBL" id="JACHNZ010000023">
    <property type="protein sequence ID" value="MBB4632549.1"/>
    <property type="molecule type" value="Genomic_DNA"/>
</dbReference>
<protein>
    <recommendedName>
        <fullName evidence="1">methylmalonate-semialdehyde dehydrogenase (CoA acylating)</fullName>
        <ecNumber evidence="1">1.2.1.27</ecNumber>
    </recommendedName>
</protein>
<keyword evidence="2 5" id="KW-0560">Oxidoreductase</keyword>
<evidence type="ECO:0000256" key="2">
    <source>
        <dbReference type="ARBA" id="ARBA00023002"/>
    </source>
</evidence>
<evidence type="ECO:0000313" key="6">
    <source>
        <dbReference type="Proteomes" id="UP000566324"/>
    </source>
</evidence>
<dbReference type="EC" id="1.2.1.27" evidence="1"/>
<evidence type="ECO:0000313" key="5">
    <source>
        <dbReference type="EMBL" id="MBB4632549.1"/>
    </source>
</evidence>
<proteinExistence type="predicted"/>
<dbReference type="SUPFAM" id="SSF53720">
    <property type="entry name" value="ALDH-like"/>
    <property type="match status" value="1"/>
</dbReference>
<dbReference type="PANTHER" id="PTHR43866">
    <property type="entry name" value="MALONATE-SEMIALDEHYDE DEHYDROGENASE"/>
    <property type="match status" value="1"/>
</dbReference>
<keyword evidence="3" id="KW-0520">NAD</keyword>
<dbReference type="PROSITE" id="PS00070">
    <property type="entry name" value="ALDEHYDE_DEHYDR_CYS"/>
    <property type="match status" value="1"/>
</dbReference>
<dbReference type="InterPro" id="IPR010061">
    <property type="entry name" value="MeMal-semiAld_DH"/>
</dbReference>
<accession>A0A7W7B287</accession>
<dbReference type="GO" id="GO:0004491">
    <property type="term" value="F:methylmalonate-semialdehyde dehydrogenase (acylating, NAD) activity"/>
    <property type="evidence" value="ECO:0007669"/>
    <property type="project" value="UniProtKB-EC"/>
</dbReference>
<dbReference type="InterPro" id="IPR016162">
    <property type="entry name" value="Ald_DH_N"/>
</dbReference>
<organism evidence="5 6">
    <name type="scientific">Sphingosinicella soli</name>
    <dbReference type="NCBI Taxonomy" id="333708"/>
    <lineage>
        <taxon>Bacteria</taxon>
        <taxon>Pseudomonadati</taxon>
        <taxon>Pseudomonadota</taxon>
        <taxon>Alphaproteobacteria</taxon>
        <taxon>Sphingomonadales</taxon>
        <taxon>Sphingosinicellaceae</taxon>
        <taxon>Sphingosinicella</taxon>
    </lineage>
</organism>
<dbReference type="FunFam" id="3.40.309.10:FF:000002">
    <property type="entry name" value="Methylmalonate-semialdehyde dehydrogenase (Acylating)"/>
    <property type="match status" value="1"/>
</dbReference>
<comment type="caution">
    <text evidence="5">The sequence shown here is derived from an EMBL/GenBank/DDBJ whole genome shotgun (WGS) entry which is preliminary data.</text>
</comment>
<dbReference type="Proteomes" id="UP000566324">
    <property type="component" value="Unassembled WGS sequence"/>
</dbReference>
<feature type="domain" description="Aldehyde dehydrogenase" evidence="4">
    <location>
        <begin position="18"/>
        <end position="484"/>
    </location>
</feature>
<dbReference type="InterPro" id="IPR016161">
    <property type="entry name" value="Ald_DH/histidinol_DH"/>
</dbReference>
<dbReference type="InterPro" id="IPR016160">
    <property type="entry name" value="Ald_DH_CS_CYS"/>
</dbReference>
<dbReference type="Gene3D" id="3.40.309.10">
    <property type="entry name" value="Aldehyde Dehydrogenase, Chain A, domain 2"/>
    <property type="match status" value="1"/>
</dbReference>
<dbReference type="PANTHER" id="PTHR43866:SF4">
    <property type="entry name" value="MALONATE-SEMIALDEHYDE DEHYDROGENASE"/>
    <property type="match status" value="1"/>
</dbReference>
<dbReference type="AlphaFoldDB" id="A0A7W7B287"/>
<dbReference type="InterPro" id="IPR016163">
    <property type="entry name" value="Ald_DH_C"/>
</dbReference>
<keyword evidence="6" id="KW-1185">Reference proteome</keyword>
<dbReference type="RefSeq" id="WP_207791355.1">
    <property type="nucleotide sequence ID" value="NZ_JACHNZ010000023.1"/>
</dbReference>
<gene>
    <name evidence="5" type="ORF">GGQ98_002175</name>
</gene>
<evidence type="ECO:0000256" key="3">
    <source>
        <dbReference type="ARBA" id="ARBA00023027"/>
    </source>
</evidence>
<dbReference type="GO" id="GO:0006574">
    <property type="term" value="P:L-valine catabolic process"/>
    <property type="evidence" value="ECO:0007669"/>
    <property type="project" value="TreeGrafter"/>
</dbReference>
<sequence>MHGTMNKITTQHLIGGRWQAGEGPNTITIFDPATGRPVTDMVESSLDQADAAIEAAAAAFPAWSALSITRRADIVLQMKVLVDRNVDELAHLLSLDNGKTLTEARAEVGRAAEAIAGAAGAPGIYHSQCGNIAPNLDARRVRIPLGVCVAITPFNFPVMNPSMFAAWSIVCGNTLVLKPSEQTPMITNMLFDLFRQAGVPDGVLNIVHGGVALGERLVSHPKVAAVSCITSSPVAKAIYANGTAHGKRVQANGGGKNPFVVLADADLDKAAEGIADAAFGMSGQRCLAASRCIVVGDVYDRFLDKLAAKSREYVLGGGRHPGVTMGPVVSAGSKARVIAAIENSVRSGATLVLDGRAHSVVGGEDAAGGYFVGPTIVTGLSSKDPVDCQEVFGPFLVVHKVASFDDAIAMANDTEFGNAAAIYTSNGSSARAFEMACRAGNIGVNTFPAPPMNFQMGGIGASFYGDIHVLGDGYMLFYTDHKVVVSRW</sequence>
<dbReference type="Pfam" id="PF00171">
    <property type="entry name" value="Aldedh"/>
    <property type="match status" value="1"/>
</dbReference>
<reference evidence="5 6" key="1">
    <citation type="submission" date="2020-08" db="EMBL/GenBank/DDBJ databases">
        <title>Genomic Encyclopedia of Type Strains, Phase IV (KMG-IV): sequencing the most valuable type-strain genomes for metagenomic binning, comparative biology and taxonomic classification.</title>
        <authorList>
            <person name="Goeker M."/>
        </authorList>
    </citation>
    <scope>NUCLEOTIDE SEQUENCE [LARGE SCALE GENOMIC DNA]</scope>
    <source>
        <strain evidence="5 6">DSM 17328</strain>
    </source>
</reference>
<dbReference type="Gene3D" id="3.40.605.10">
    <property type="entry name" value="Aldehyde Dehydrogenase, Chain A, domain 1"/>
    <property type="match status" value="1"/>
</dbReference>
<evidence type="ECO:0000259" key="4">
    <source>
        <dbReference type="Pfam" id="PF00171"/>
    </source>
</evidence>
<name>A0A7W7B287_9SPHN</name>
<dbReference type="GO" id="GO:0006210">
    <property type="term" value="P:thymine catabolic process"/>
    <property type="evidence" value="ECO:0007669"/>
    <property type="project" value="TreeGrafter"/>
</dbReference>
<evidence type="ECO:0000256" key="1">
    <source>
        <dbReference type="ARBA" id="ARBA00013048"/>
    </source>
</evidence>
<dbReference type="InterPro" id="IPR015590">
    <property type="entry name" value="Aldehyde_DH_dom"/>
</dbReference>